<reference evidence="2" key="1">
    <citation type="submission" date="2023-03" db="EMBL/GenBank/DDBJ databases">
        <title>Massive genome expansion in bonnet fungi (Mycena s.s.) driven by repeated elements and novel gene families across ecological guilds.</title>
        <authorList>
            <consortium name="Lawrence Berkeley National Laboratory"/>
            <person name="Harder C.B."/>
            <person name="Miyauchi S."/>
            <person name="Viragh M."/>
            <person name="Kuo A."/>
            <person name="Thoen E."/>
            <person name="Andreopoulos B."/>
            <person name="Lu D."/>
            <person name="Skrede I."/>
            <person name="Drula E."/>
            <person name="Henrissat B."/>
            <person name="Morin E."/>
            <person name="Kohler A."/>
            <person name="Barry K."/>
            <person name="LaButti K."/>
            <person name="Morin E."/>
            <person name="Salamov A."/>
            <person name="Lipzen A."/>
            <person name="Mereny Z."/>
            <person name="Hegedus B."/>
            <person name="Baldrian P."/>
            <person name="Stursova M."/>
            <person name="Weitz H."/>
            <person name="Taylor A."/>
            <person name="Grigoriev I.V."/>
            <person name="Nagy L.G."/>
            <person name="Martin F."/>
            <person name="Kauserud H."/>
        </authorList>
    </citation>
    <scope>NUCLEOTIDE SEQUENCE</scope>
    <source>
        <strain evidence="2">CBHHK182m</strain>
    </source>
</reference>
<dbReference type="AlphaFoldDB" id="A0AAD7GMV8"/>
<gene>
    <name evidence="2" type="ORF">B0H16DRAFT_1484480</name>
</gene>
<evidence type="ECO:0000256" key="1">
    <source>
        <dbReference type="SAM" id="SignalP"/>
    </source>
</evidence>
<keyword evidence="1" id="KW-0732">Signal</keyword>
<dbReference type="Proteomes" id="UP001215598">
    <property type="component" value="Unassembled WGS sequence"/>
</dbReference>
<proteinExistence type="predicted"/>
<evidence type="ECO:0000313" key="3">
    <source>
        <dbReference type="Proteomes" id="UP001215598"/>
    </source>
</evidence>
<protein>
    <recommendedName>
        <fullName evidence="4">F-box domain-containing protein</fullName>
    </recommendedName>
</protein>
<feature type="signal peptide" evidence="1">
    <location>
        <begin position="1"/>
        <end position="23"/>
    </location>
</feature>
<name>A0AAD7GMV8_9AGAR</name>
<dbReference type="InterPro" id="IPR032675">
    <property type="entry name" value="LRR_dom_sf"/>
</dbReference>
<feature type="chain" id="PRO_5042088551" description="F-box domain-containing protein" evidence="1">
    <location>
        <begin position="24"/>
        <end position="385"/>
    </location>
</feature>
<organism evidence="2 3">
    <name type="scientific">Mycena metata</name>
    <dbReference type="NCBI Taxonomy" id="1033252"/>
    <lineage>
        <taxon>Eukaryota</taxon>
        <taxon>Fungi</taxon>
        <taxon>Dikarya</taxon>
        <taxon>Basidiomycota</taxon>
        <taxon>Agaricomycotina</taxon>
        <taxon>Agaricomycetes</taxon>
        <taxon>Agaricomycetidae</taxon>
        <taxon>Agaricales</taxon>
        <taxon>Marasmiineae</taxon>
        <taxon>Mycenaceae</taxon>
        <taxon>Mycena</taxon>
    </lineage>
</organism>
<evidence type="ECO:0008006" key="4">
    <source>
        <dbReference type="Google" id="ProtNLM"/>
    </source>
</evidence>
<dbReference type="EMBL" id="JARKIB010000591">
    <property type="protein sequence ID" value="KAJ7698423.1"/>
    <property type="molecule type" value="Genomic_DNA"/>
</dbReference>
<accession>A0AAD7GMV8</accession>
<dbReference type="Gene3D" id="3.80.10.10">
    <property type="entry name" value="Ribonuclease Inhibitor"/>
    <property type="match status" value="1"/>
</dbReference>
<keyword evidence="3" id="KW-1185">Reference proteome</keyword>
<comment type="caution">
    <text evidence="2">The sequence shown here is derived from an EMBL/GenBank/DDBJ whole genome shotgun (WGS) entry which is preliminary data.</text>
</comment>
<dbReference type="SUPFAM" id="SSF52058">
    <property type="entry name" value="L domain-like"/>
    <property type="match status" value="1"/>
</dbReference>
<sequence length="385" mass="43144">MMGFTRLIGLMLVHALKDNMTSAYICVYFLPPSLPPRLTIMPGSPTLSTFPRCPPEVLYQMVYPLGLEDLKSACQAFKALYYVAAPILYSEVTVESTVQLRRMMRSVVSQNMTGHVKALKVYAGFWPCWRPLGGMHNLRVLELHIRCPRTLARVLGGITLPHLKVFISDMNVTDGRVLSEFLNRHATITNLTLLTQTTIALSNLIDLPMLQEYTGPANLLCSVVCTNSTLRRVELSWNELCDPRPALKVVANLAGITPLDISLTAEGLIPIVDLIAAVAMLLPNTTRLAVSMTEGTWGPTLIDLLAQLPALTCLVFSDAPWWVLGWRAGQNLIRQWAQVCPRLTSILLHGQQWELDDTWQPIRTTARFHIVERKFIEWLDTDEEA</sequence>
<evidence type="ECO:0000313" key="2">
    <source>
        <dbReference type="EMBL" id="KAJ7698423.1"/>
    </source>
</evidence>